<dbReference type="VEuPathDB" id="FungiDB:sscle_01g004170"/>
<dbReference type="OrthoDB" id="3692311at2759"/>
<proteinExistence type="predicted"/>
<keyword evidence="2" id="KW-1133">Transmembrane helix</keyword>
<organism evidence="3 4">
    <name type="scientific">Sclerotinia sclerotiorum (strain ATCC 18683 / 1980 / Ss-1)</name>
    <name type="common">White mold</name>
    <name type="synonym">Whetzelinia sclerotiorum</name>
    <dbReference type="NCBI Taxonomy" id="665079"/>
    <lineage>
        <taxon>Eukaryota</taxon>
        <taxon>Fungi</taxon>
        <taxon>Dikarya</taxon>
        <taxon>Ascomycota</taxon>
        <taxon>Pezizomycotina</taxon>
        <taxon>Leotiomycetes</taxon>
        <taxon>Helotiales</taxon>
        <taxon>Sclerotiniaceae</taxon>
        <taxon>Sclerotinia</taxon>
    </lineage>
</organism>
<accession>A0A1D9PSH6</accession>
<feature type="region of interest" description="Disordered" evidence="1">
    <location>
        <begin position="1"/>
        <end position="42"/>
    </location>
</feature>
<dbReference type="Proteomes" id="UP000177798">
    <property type="component" value="Chromosome 1"/>
</dbReference>
<evidence type="ECO:0000256" key="2">
    <source>
        <dbReference type="SAM" id="Phobius"/>
    </source>
</evidence>
<protein>
    <submittedName>
        <fullName evidence="3">Uncharacterized protein</fullName>
    </submittedName>
</protein>
<evidence type="ECO:0000256" key="1">
    <source>
        <dbReference type="SAM" id="MobiDB-lite"/>
    </source>
</evidence>
<evidence type="ECO:0000313" key="3">
    <source>
        <dbReference type="EMBL" id="APA05647.1"/>
    </source>
</evidence>
<reference evidence="4" key="1">
    <citation type="journal article" date="2017" name="Genome Biol. Evol.">
        <title>The complete genome sequence of the phytopathogenic fungus Sclerotinia sclerotiorum reveals insights into the genome architecture of broad host range pathogens.</title>
        <authorList>
            <person name="Derbyshire M."/>
            <person name="Denton-Giles M."/>
            <person name="Hegedus D."/>
            <person name="Seifbarghy S."/>
            <person name="Rollins J."/>
            <person name="van Kan J."/>
            <person name="Seidl M.F."/>
            <person name="Faino L."/>
            <person name="Mbengue M."/>
            <person name="Navaud O."/>
            <person name="Raffaele S."/>
            <person name="Hammond-Kosack K."/>
            <person name="Heard S."/>
            <person name="Oliver R."/>
        </authorList>
    </citation>
    <scope>NUCLEOTIDE SEQUENCE [LARGE SCALE GENOMIC DNA]</scope>
    <source>
        <strain evidence="4">ATCC 18683 / 1980 / Ss-1</strain>
    </source>
</reference>
<keyword evidence="2" id="KW-0472">Membrane</keyword>
<keyword evidence="2" id="KW-0812">Transmembrane</keyword>
<dbReference type="AlphaFoldDB" id="A0A1D9PSH6"/>
<gene>
    <name evidence="3" type="ORF">sscle_01g004170</name>
</gene>
<feature type="transmembrane region" description="Helical" evidence="2">
    <location>
        <begin position="172"/>
        <end position="194"/>
    </location>
</feature>
<feature type="compositionally biased region" description="Polar residues" evidence="1">
    <location>
        <begin position="1"/>
        <end position="27"/>
    </location>
</feature>
<name>A0A1D9PSH6_SCLS1</name>
<dbReference type="EMBL" id="CP017814">
    <property type="protein sequence ID" value="APA05647.1"/>
    <property type="molecule type" value="Genomic_DNA"/>
</dbReference>
<sequence>MTNTPEVFSSDLSPSSAHKGSSRTTRWNDPAYSAQKSSTDTTSGNVTMLASLSYLSTSGIPRPTGTVLLNVSSTHLSNTDNNGISMTAGSSIVTVTSVLTFTAVRISVYTVPYSLSDSTYPSDSMSSSTARTVTSSSHLDSASPSYQAASSTLLLSDTSTTLPPDTTTNTKLVVWAATSGVALILIFAFLSWWLRRHRKRTINSSEKPTTIFSLSWLPWKQKRKEIPRTSFSTYPFKAMTQPTPNNSENFMNET</sequence>
<evidence type="ECO:0000313" key="4">
    <source>
        <dbReference type="Proteomes" id="UP000177798"/>
    </source>
</evidence>